<dbReference type="PROSITE" id="PS51684">
    <property type="entry name" value="SAM_MT_TRM5_TYW2"/>
    <property type="match status" value="1"/>
</dbReference>
<dbReference type="InterPro" id="IPR030382">
    <property type="entry name" value="MeTrfase_TRM5/TYW2"/>
</dbReference>
<evidence type="ECO:0000256" key="6">
    <source>
        <dbReference type="ARBA" id="ARBA00022694"/>
    </source>
</evidence>
<evidence type="ECO:0000256" key="8">
    <source>
        <dbReference type="ARBA" id="ARBA00023242"/>
    </source>
</evidence>
<evidence type="ECO:0000256" key="2">
    <source>
        <dbReference type="ARBA" id="ARBA00022490"/>
    </source>
</evidence>
<evidence type="ECO:0000256" key="1">
    <source>
        <dbReference type="ARBA" id="ARBA00009775"/>
    </source>
</evidence>
<keyword evidence="4 10" id="KW-0808">Transferase</keyword>
<keyword evidence="6 10" id="KW-0819">tRNA processing</keyword>
<organism evidence="13 14">
    <name type="scientific">Saitozyma podzolica</name>
    <dbReference type="NCBI Taxonomy" id="1890683"/>
    <lineage>
        <taxon>Eukaryota</taxon>
        <taxon>Fungi</taxon>
        <taxon>Dikarya</taxon>
        <taxon>Basidiomycota</taxon>
        <taxon>Agaricomycotina</taxon>
        <taxon>Tremellomycetes</taxon>
        <taxon>Tremellales</taxon>
        <taxon>Trimorphomycetaceae</taxon>
        <taxon>Saitozyma</taxon>
    </lineage>
</organism>
<feature type="binding site" evidence="10">
    <location>
        <begin position="304"/>
        <end position="305"/>
    </location>
    <ligand>
        <name>S-adenosyl-L-methionine</name>
        <dbReference type="ChEBI" id="CHEBI:59789"/>
    </ligand>
</feature>
<feature type="binding site" evidence="10">
    <location>
        <position position="238"/>
    </location>
    <ligand>
        <name>S-adenosyl-L-methionine</name>
        <dbReference type="ChEBI" id="CHEBI:59789"/>
    </ligand>
</feature>
<dbReference type="GO" id="GO:0005634">
    <property type="term" value="C:nucleus"/>
    <property type="evidence" value="ECO:0007669"/>
    <property type="project" value="UniProtKB-SubCell"/>
</dbReference>
<dbReference type="InterPro" id="IPR029063">
    <property type="entry name" value="SAM-dependent_MTases_sf"/>
</dbReference>
<keyword evidence="3 10" id="KW-0489">Methyltransferase</keyword>
<keyword evidence="7 10" id="KW-0496">Mitochondrion</keyword>
<dbReference type="AlphaFoldDB" id="A0A427YQ55"/>
<feature type="binding site" evidence="10">
    <location>
        <begin position="276"/>
        <end position="277"/>
    </location>
    <ligand>
        <name>S-adenosyl-L-methionine</name>
        <dbReference type="ChEBI" id="CHEBI:59789"/>
    </ligand>
</feature>
<dbReference type="PANTHER" id="PTHR23245:SF36">
    <property type="entry name" value="TRNA (GUANINE(37)-N1)-METHYLTRANSFERASE"/>
    <property type="match status" value="1"/>
</dbReference>
<reference evidence="13 14" key="1">
    <citation type="submission" date="2018-11" db="EMBL/GenBank/DDBJ databases">
        <title>Genome sequence of Saitozyma podzolica DSM 27192.</title>
        <authorList>
            <person name="Aliyu H."/>
            <person name="Gorte O."/>
            <person name="Ochsenreither K."/>
        </authorList>
    </citation>
    <scope>NUCLEOTIDE SEQUENCE [LARGE SCALE GENOMIC DNA]</scope>
    <source>
        <strain evidence="13 14">DSM 27192</strain>
    </source>
</reference>
<dbReference type="OrthoDB" id="408788at2759"/>
<keyword evidence="14" id="KW-1185">Reference proteome</keyword>
<dbReference type="HAMAP" id="MF_03152">
    <property type="entry name" value="TRM5"/>
    <property type="match status" value="1"/>
</dbReference>
<dbReference type="GO" id="GO:0002939">
    <property type="term" value="P:tRNA N1-guanine methylation"/>
    <property type="evidence" value="ECO:0007669"/>
    <property type="project" value="TreeGrafter"/>
</dbReference>
<feature type="domain" description="SAM-dependent methyltransferase TRM5/TYW2-type" evidence="12">
    <location>
        <begin position="149"/>
        <end position="491"/>
    </location>
</feature>
<dbReference type="GO" id="GO:0052906">
    <property type="term" value="F:tRNA (guanine(37)-N1)-methyltransferase activity"/>
    <property type="evidence" value="ECO:0007669"/>
    <property type="project" value="UniProtKB-UniRule"/>
</dbReference>
<gene>
    <name evidence="10 13" type="primary">TRM5</name>
    <name evidence="13" type="ORF">EHS25_007552</name>
</gene>
<dbReference type="Proteomes" id="UP000279259">
    <property type="component" value="Unassembled WGS sequence"/>
</dbReference>
<accession>A0A427YQ55</accession>
<evidence type="ECO:0000256" key="3">
    <source>
        <dbReference type="ARBA" id="ARBA00022603"/>
    </source>
</evidence>
<comment type="function">
    <text evidence="10">Specifically methylates the N1 position of guanosine-37 in various cytoplasmic and mitochondrial tRNAs. Methylation is not dependent on the nature of the nucleoside 5' of the target nucleoside. This is the first step in the biosynthesis of wybutosine (yW), a modified base adjacent to the anticodon of tRNAs and required for accurate decoding.</text>
</comment>
<evidence type="ECO:0000256" key="10">
    <source>
        <dbReference type="HAMAP-Rule" id="MF_03152"/>
    </source>
</evidence>
<feature type="compositionally biased region" description="Low complexity" evidence="11">
    <location>
        <begin position="1"/>
        <end position="13"/>
    </location>
</feature>
<evidence type="ECO:0000256" key="11">
    <source>
        <dbReference type="SAM" id="MobiDB-lite"/>
    </source>
</evidence>
<evidence type="ECO:0000256" key="7">
    <source>
        <dbReference type="ARBA" id="ARBA00023128"/>
    </source>
</evidence>
<feature type="region of interest" description="Disordered" evidence="11">
    <location>
        <begin position="1"/>
        <end position="25"/>
    </location>
</feature>
<dbReference type="InterPro" id="IPR025792">
    <property type="entry name" value="tRNA_Gua_MeTrfase_euk"/>
</dbReference>
<comment type="subcellular location">
    <subcellularLocation>
        <location evidence="10">Mitochondrion matrix</location>
    </subcellularLocation>
    <subcellularLocation>
        <location evidence="10">Nucleus</location>
    </subcellularLocation>
    <subcellularLocation>
        <location evidence="10">Cytoplasm</location>
    </subcellularLocation>
    <text evidence="10">Predominantly in the mitochondria and in the nucleus.</text>
</comment>
<evidence type="ECO:0000256" key="4">
    <source>
        <dbReference type="ARBA" id="ARBA00022679"/>
    </source>
</evidence>
<dbReference type="Pfam" id="PF25133">
    <property type="entry name" value="TYW2_N_2"/>
    <property type="match status" value="1"/>
</dbReference>
<comment type="catalytic activity">
    <reaction evidence="9 10">
        <text>guanosine(37) in tRNA + S-adenosyl-L-methionine = N(1)-methylguanosine(37) in tRNA + S-adenosyl-L-homocysteine + H(+)</text>
        <dbReference type="Rhea" id="RHEA:36899"/>
        <dbReference type="Rhea" id="RHEA-COMP:10145"/>
        <dbReference type="Rhea" id="RHEA-COMP:10147"/>
        <dbReference type="ChEBI" id="CHEBI:15378"/>
        <dbReference type="ChEBI" id="CHEBI:57856"/>
        <dbReference type="ChEBI" id="CHEBI:59789"/>
        <dbReference type="ChEBI" id="CHEBI:73542"/>
        <dbReference type="ChEBI" id="CHEBI:74269"/>
        <dbReference type="EC" id="2.1.1.228"/>
    </reaction>
</comment>
<evidence type="ECO:0000313" key="13">
    <source>
        <dbReference type="EMBL" id="RSH93199.1"/>
    </source>
</evidence>
<sequence>MSTATQASSSAMTVPPAPSLTRLARLPKRPGMTALDRADYVLRIPILSLRIRAADVGSMKAHPLIRGQLMDIPKVRGILPDPTNDSYRLLRLRVQSEDQLPEPTRELLSTLGAALVPDVIELDYDSWTASDILNSILPNEGLDDAPSSFTQTGHIGHVNLKDEWLPYKHLIGQVILDKNPKLRTVVNKLNTIHAEYRYFDMEVLAGDHDFITTVNESNCTFTLDFRHVYWNSRLHHEHERLVSLFQPGEVVADVMAGVGPFAVPAAKKGCYVLGNDLNPESVKWMRENRVKNRVEATLRPSEVDGREFIRNAPLQVWTDPFPPAGPSMSRNERERQARRLREAKAATTTPEHNDVPALSGLSIQAASVNGGDTSAPAQTQQEIPLRPQEIDHFVLNLPDSALTFLDAFRGCCAPLLGQPGYDRTKAKMAMVHVYCFTRELEAAKAEQDICARASQYLEYTISPSSTDYTLHLVRSVAPNKDMYCLSFRLDPDVAFRAPS</sequence>
<comment type="subunit">
    <text evidence="10">Monomer.</text>
</comment>
<keyword evidence="5 10" id="KW-0949">S-adenosyl-L-methionine</keyword>
<dbReference type="GO" id="GO:0070901">
    <property type="term" value="P:mitochondrial tRNA methylation"/>
    <property type="evidence" value="ECO:0007669"/>
    <property type="project" value="UniProtKB-ARBA"/>
</dbReference>
<dbReference type="InterPro" id="IPR056744">
    <property type="entry name" value="TRM5/TYW2-like_N"/>
</dbReference>
<name>A0A427YQ55_9TREE</name>
<dbReference type="STRING" id="1890683.A0A427YQ55"/>
<dbReference type="PANTHER" id="PTHR23245">
    <property type="entry name" value="TRNA METHYLTRANSFERASE"/>
    <property type="match status" value="1"/>
</dbReference>
<feature type="binding site" evidence="10">
    <location>
        <position position="396"/>
    </location>
    <ligand>
        <name>S-adenosyl-L-methionine</name>
        <dbReference type="ChEBI" id="CHEBI:59789"/>
    </ligand>
</feature>
<dbReference type="InterPro" id="IPR056743">
    <property type="entry name" value="TRM5-TYW2-like_MTfase"/>
</dbReference>
<dbReference type="Gene3D" id="3.40.50.150">
    <property type="entry name" value="Vaccinia Virus protein VP39"/>
    <property type="match status" value="1"/>
</dbReference>
<proteinExistence type="inferred from homology"/>
<comment type="similarity">
    <text evidence="10">Belongs to the TRM5 / TYW2 family.</text>
</comment>
<dbReference type="Pfam" id="PF02475">
    <property type="entry name" value="TRM5-TYW2_MTfase"/>
    <property type="match status" value="1"/>
</dbReference>
<keyword evidence="2 10" id="KW-0963">Cytoplasm</keyword>
<evidence type="ECO:0000313" key="14">
    <source>
        <dbReference type="Proteomes" id="UP000279259"/>
    </source>
</evidence>
<feature type="compositionally biased region" description="Basic and acidic residues" evidence="11">
    <location>
        <begin position="330"/>
        <end position="344"/>
    </location>
</feature>
<dbReference type="EC" id="2.1.1.228" evidence="10"/>
<comment type="caution">
    <text evidence="13">The sequence shown here is derived from an EMBL/GenBank/DDBJ whole genome shotgun (WGS) entry which is preliminary data.</text>
</comment>
<dbReference type="SUPFAM" id="SSF53335">
    <property type="entry name" value="S-adenosyl-L-methionine-dependent methyltransferases"/>
    <property type="match status" value="1"/>
</dbReference>
<evidence type="ECO:0000256" key="5">
    <source>
        <dbReference type="ARBA" id="ARBA00022691"/>
    </source>
</evidence>
<dbReference type="FunFam" id="3.30.300.110:FF:000001">
    <property type="entry name" value="tRNA (guanine(37)-N1)-methyltransferase"/>
    <property type="match status" value="1"/>
</dbReference>
<feature type="region of interest" description="Disordered" evidence="11">
    <location>
        <begin position="319"/>
        <end position="358"/>
    </location>
</feature>
<dbReference type="EMBL" id="RSCD01000004">
    <property type="protein sequence ID" value="RSH93199.1"/>
    <property type="molecule type" value="Genomic_DNA"/>
</dbReference>
<evidence type="ECO:0000256" key="9">
    <source>
        <dbReference type="ARBA" id="ARBA00047783"/>
    </source>
</evidence>
<evidence type="ECO:0000259" key="12">
    <source>
        <dbReference type="PROSITE" id="PS51684"/>
    </source>
</evidence>
<dbReference type="Gene3D" id="3.30.300.110">
    <property type="entry name" value="Met-10+ protein-like domains"/>
    <property type="match status" value="1"/>
</dbReference>
<protein>
    <recommendedName>
        <fullName evidence="10">tRNA (guanine(37)-N1)-methyltransferase</fullName>
        <ecNumber evidence="10">2.1.1.228</ecNumber>
    </recommendedName>
    <alternativeName>
        <fullName evidence="10">M1G-methyltransferase</fullName>
    </alternativeName>
    <alternativeName>
        <fullName evidence="10">tRNA [GM37] methyltransferase</fullName>
    </alternativeName>
    <alternativeName>
        <fullName evidence="10">tRNA methyltransferase 5</fullName>
    </alternativeName>
</protein>
<keyword evidence="8 10" id="KW-0539">Nucleus</keyword>
<comment type="similarity">
    <text evidence="1">Belongs to the class I-like SAM-binding methyltransferase superfamily. TRM5/TYW2 family.</text>
</comment>
<dbReference type="GO" id="GO:0005759">
    <property type="term" value="C:mitochondrial matrix"/>
    <property type="evidence" value="ECO:0007669"/>
    <property type="project" value="UniProtKB-SubCell"/>
</dbReference>